<protein>
    <submittedName>
        <fullName evidence="4">Transcriptional repressor DicA</fullName>
    </submittedName>
</protein>
<dbReference type="SUPFAM" id="SSF47413">
    <property type="entry name" value="lambda repressor-like DNA-binding domains"/>
    <property type="match status" value="1"/>
</dbReference>
<dbReference type="PANTHER" id="PTHR46558">
    <property type="entry name" value="TRACRIPTIONAL REGULATORY PROTEIN-RELATED-RELATED"/>
    <property type="match status" value="1"/>
</dbReference>
<dbReference type="Gene3D" id="1.10.260.40">
    <property type="entry name" value="lambda repressor-like DNA-binding domains"/>
    <property type="match status" value="1"/>
</dbReference>
<dbReference type="PANTHER" id="PTHR46558:SF15">
    <property type="entry name" value="HELIX-TURN-HELIX DOMAIN PROTEIN"/>
    <property type="match status" value="1"/>
</dbReference>
<dbReference type="InterPro" id="IPR001387">
    <property type="entry name" value="Cro/C1-type_HTH"/>
</dbReference>
<dbReference type="EMBL" id="CACRTW010000043">
    <property type="protein sequence ID" value="VYU31745.1"/>
    <property type="molecule type" value="Genomic_DNA"/>
</dbReference>
<dbReference type="GO" id="GO:0003677">
    <property type="term" value="F:DNA binding"/>
    <property type="evidence" value="ECO:0007669"/>
    <property type="project" value="UniProtKB-KW"/>
</dbReference>
<keyword evidence="1" id="KW-0238">DNA-binding</keyword>
<evidence type="ECO:0000256" key="2">
    <source>
        <dbReference type="SAM" id="Phobius"/>
    </source>
</evidence>
<dbReference type="AlphaFoldDB" id="A0A6N3DUQ7"/>
<proteinExistence type="predicted"/>
<gene>
    <name evidence="4" type="ORF">CALFYP39_02002</name>
</gene>
<feature type="domain" description="HTH cro/C1-type" evidence="3">
    <location>
        <begin position="7"/>
        <end position="61"/>
    </location>
</feature>
<evidence type="ECO:0000313" key="4">
    <source>
        <dbReference type="EMBL" id="VYU31745.1"/>
    </source>
</evidence>
<keyword evidence="2" id="KW-0472">Membrane</keyword>
<keyword evidence="2" id="KW-0812">Transmembrane</keyword>
<dbReference type="PROSITE" id="PS50943">
    <property type="entry name" value="HTH_CROC1"/>
    <property type="match status" value="1"/>
</dbReference>
<reference evidence="4" key="1">
    <citation type="submission" date="2019-11" db="EMBL/GenBank/DDBJ databases">
        <authorList>
            <person name="Feng L."/>
        </authorList>
    </citation>
    <scope>NUCLEOTIDE SEQUENCE</scope>
    <source>
        <strain evidence="4">CaerofaciensLFYP39</strain>
    </source>
</reference>
<dbReference type="RefSeq" id="WP_156600564.1">
    <property type="nucleotide sequence ID" value="NZ_CACRTW010000043.1"/>
</dbReference>
<name>A0A6N3DUQ7_9ACTN</name>
<feature type="transmembrane region" description="Helical" evidence="2">
    <location>
        <begin position="181"/>
        <end position="199"/>
    </location>
</feature>
<dbReference type="InterPro" id="IPR010982">
    <property type="entry name" value="Lambda_DNA-bd_dom_sf"/>
</dbReference>
<keyword evidence="2" id="KW-1133">Transmembrane helix</keyword>
<sequence length="202" mass="22662">MQLPKHLKQYRLDAGLSQEDLARRIFVTRQTISNWERGKTYPDIQSLLLLSEQLDVTIDELVKGDISIIRERVERDRGTLYRLGAGMLAGFLAFTVSMAWLMWQQNHGWGMIQCVPTMVLAGVFGAGAMCCALAAEHIKKKNDLVTYQEISDFLDGKKADSEETRTGWAYEHPQLANAIKFAAAALIGLIVFELVNAAMSHF</sequence>
<feature type="transmembrane region" description="Helical" evidence="2">
    <location>
        <begin position="109"/>
        <end position="135"/>
    </location>
</feature>
<evidence type="ECO:0000256" key="1">
    <source>
        <dbReference type="ARBA" id="ARBA00023125"/>
    </source>
</evidence>
<feature type="transmembrane region" description="Helical" evidence="2">
    <location>
        <begin position="80"/>
        <end position="103"/>
    </location>
</feature>
<dbReference type="Pfam" id="PF01381">
    <property type="entry name" value="HTH_3"/>
    <property type="match status" value="1"/>
</dbReference>
<evidence type="ECO:0000259" key="3">
    <source>
        <dbReference type="PROSITE" id="PS50943"/>
    </source>
</evidence>
<dbReference type="CDD" id="cd00093">
    <property type="entry name" value="HTH_XRE"/>
    <property type="match status" value="1"/>
</dbReference>
<organism evidence="4">
    <name type="scientific">Collinsella aerofaciens</name>
    <dbReference type="NCBI Taxonomy" id="74426"/>
    <lineage>
        <taxon>Bacteria</taxon>
        <taxon>Bacillati</taxon>
        <taxon>Actinomycetota</taxon>
        <taxon>Coriobacteriia</taxon>
        <taxon>Coriobacteriales</taxon>
        <taxon>Coriobacteriaceae</taxon>
        <taxon>Collinsella</taxon>
    </lineage>
</organism>
<dbReference type="SMART" id="SM00530">
    <property type="entry name" value="HTH_XRE"/>
    <property type="match status" value="1"/>
</dbReference>
<accession>A0A6N3DUQ7</accession>